<evidence type="ECO:0000313" key="4">
    <source>
        <dbReference type="Proteomes" id="UP000572268"/>
    </source>
</evidence>
<feature type="compositionally biased region" description="Basic and acidic residues" evidence="1">
    <location>
        <begin position="466"/>
        <end position="479"/>
    </location>
</feature>
<feature type="region of interest" description="Disordered" evidence="1">
    <location>
        <begin position="191"/>
        <end position="223"/>
    </location>
</feature>
<feature type="region of interest" description="Disordered" evidence="1">
    <location>
        <begin position="342"/>
        <end position="361"/>
    </location>
</feature>
<gene>
    <name evidence="3" type="ORF">FOL46_005217</name>
</gene>
<comment type="caution">
    <text evidence="3">The sequence shown here is derived from an EMBL/GenBank/DDBJ whole genome shotgun (WGS) entry which is preliminary data.</text>
</comment>
<reference evidence="3 4" key="1">
    <citation type="submission" date="2020-04" db="EMBL/GenBank/DDBJ databases">
        <title>Perkinsus olseni comparative genomics.</title>
        <authorList>
            <person name="Bogema D.R."/>
        </authorList>
    </citation>
    <scope>NUCLEOTIDE SEQUENCE [LARGE SCALE GENOMIC DNA]</scope>
    <source>
        <strain evidence="3">ATCC PRA-31</strain>
    </source>
</reference>
<organism evidence="3 4">
    <name type="scientific">Perkinsus olseni</name>
    <name type="common">Perkinsus atlanticus</name>
    <dbReference type="NCBI Taxonomy" id="32597"/>
    <lineage>
        <taxon>Eukaryota</taxon>
        <taxon>Sar</taxon>
        <taxon>Alveolata</taxon>
        <taxon>Perkinsozoa</taxon>
        <taxon>Perkinsea</taxon>
        <taxon>Perkinsida</taxon>
        <taxon>Perkinsidae</taxon>
        <taxon>Perkinsus</taxon>
    </lineage>
</organism>
<feature type="region of interest" description="Disordered" evidence="1">
    <location>
        <begin position="32"/>
        <end position="158"/>
    </location>
</feature>
<accession>A0A7J6LUE1</accession>
<feature type="compositionally biased region" description="Acidic residues" evidence="1">
    <location>
        <begin position="195"/>
        <end position="205"/>
    </location>
</feature>
<proteinExistence type="predicted"/>
<evidence type="ECO:0000313" key="3">
    <source>
        <dbReference type="EMBL" id="KAF4662590.1"/>
    </source>
</evidence>
<feature type="compositionally biased region" description="Polar residues" evidence="1">
    <location>
        <begin position="50"/>
        <end position="66"/>
    </location>
</feature>
<feature type="region of interest" description="Disordered" evidence="1">
    <location>
        <begin position="464"/>
        <end position="531"/>
    </location>
</feature>
<dbReference type="EMBL" id="JABANN010000315">
    <property type="protein sequence ID" value="KAF4662590.1"/>
    <property type="molecule type" value="Genomic_DNA"/>
</dbReference>
<feature type="signal peptide" evidence="2">
    <location>
        <begin position="1"/>
        <end position="22"/>
    </location>
</feature>
<feature type="compositionally biased region" description="Basic and acidic residues" evidence="1">
    <location>
        <begin position="507"/>
        <end position="518"/>
    </location>
</feature>
<protein>
    <submittedName>
        <fullName evidence="3">Uncharacterized protein</fullName>
    </submittedName>
</protein>
<name>A0A7J6LUE1_PEROL</name>
<sequence length="711" mass="77778">MVLNLIALTGILLVHSLSPSEATFAASYFPSQELSEPAPPSDIPDLPSFESAQNYGEDNRDASSPSFDDDHEPREEDLLPGVVAPGLVEHEISRREARPTQTRYNPTDFDPQAGSGEADLEDNDDDREALVGGAFATGDGGLSASTIDSPEPRDIDPRALDDANYELTEDDNGLSDEGPGDSDQMRAVARKNDDEVTFDNDDQTSETENRVTEAGDNSNTVPETNIPGEWVVYGTCREVLVLKPRGGIETAIRSAFVESVNVEGHAFKLRNPGEDDTVMVCPAIMGEPSYASEVDDFLMEIDCLGNKEGVPEVFKLRCDSKKDADHIRKAWNLGFESPVTQEFTTTTTTPEPVTTGTVAPTRPPLPEYLGVGILRHSGSNVMKEMPTFPTVEEKMRLHEVHLLFDSLEIRDNIISGYTLSGNRATIMCNNREHAESLMLKFAGQVQTVAVRVGKFSPELAEEAEAVTEKGETASYEEPRPVGQNYRESTTAAPAAKETPQQSVETMPPKEADIKEHRASGGNGGEDINNDDSFELQKSKDRLSLTFLSQDGVVSSGASDLFAGRLPSSIHQADVRTCEGAVDLLFQGLLESDRFFAELTETSEGPIPVSTLLSYLGDLAARNWELPGLPGIEATRLPTPTEPGKVLCHSRLMGDNNHAFEFYRSDASHQFALSPKQFNDYRKNFASATTDKNVQNHYFPFMRVCTGPRKES</sequence>
<keyword evidence="2" id="KW-0732">Signal</keyword>
<feature type="compositionally biased region" description="Low complexity" evidence="1">
    <location>
        <begin position="342"/>
        <end position="360"/>
    </location>
</feature>
<feature type="chain" id="PRO_5029469510" evidence="2">
    <location>
        <begin position="23"/>
        <end position="711"/>
    </location>
</feature>
<dbReference type="Proteomes" id="UP000572268">
    <property type="component" value="Unassembled WGS sequence"/>
</dbReference>
<dbReference type="AlphaFoldDB" id="A0A7J6LUE1"/>
<feature type="compositionally biased region" description="Basic and acidic residues" evidence="1">
    <location>
        <begin position="88"/>
        <end position="98"/>
    </location>
</feature>
<evidence type="ECO:0000256" key="2">
    <source>
        <dbReference type="SAM" id="SignalP"/>
    </source>
</evidence>
<feature type="compositionally biased region" description="Acidic residues" evidence="1">
    <location>
        <begin position="118"/>
        <end position="127"/>
    </location>
</feature>
<evidence type="ECO:0000256" key="1">
    <source>
        <dbReference type="SAM" id="MobiDB-lite"/>
    </source>
</evidence>